<feature type="binding site" evidence="5">
    <location>
        <position position="187"/>
    </location>
    <ligand>
        <name>AMP</name>
        <dbReference type="ChEBI" id="CHEBI:456215"/>
    </ligand>
</feature>
<feature type="binding site" evidence="5">
    <location>
        <position position="47"/>
    </location>
    <ligand>
        <name>AMP</name>
        <dbReference type="ChEBI" id="CHEBI:456215"/>
    </ligand>
</feature>
<dbReference type="Pfam" id="PF00406">
    <property type="entry name" value="ADK"/>
    <property type="match status" value="1"/>
</dbReference>
<accession>A0A1A6C6F5</accession>
<dbReference type="AlphaFoldDB" id="A0A1A6C6F5"/>
<evidence type="ECO:0000256" key="6">
    <source>
        <dbReference type="RuleBase" id="RU003330"/>
    </source>
</evidence>
<keyword evidence="10" id="KW-1185">Reference proteome</keyword>
<dbReference type="CDD" id="cd01428">
    <property type="entry name" value="ADK"/>
    <property type="match status" value="1"/>
</dbReference>
<evidence type="ECO:0000256" key="7">
    <source>
        <dbReference type="RuleBase" id="RU003331"/>
    </source>
</evidence>
<feature type="binding site" evidence="5">
    <location>
        <position position="166"/>
    </location>
    <ligand>
        <name>Zn(2+)</name>
        <dbReference type="ChEBI" id="CHEBI:29105"/>
        <note>structural</note>
    </ligand>
</feature>
<dbReference type="NCBIfam" id="NF001381">
    <property type="entry name" value="PRK00279.1-3"/>
    <property type="match status" value="1"/>
</dbReference>
<gene>
    <name evidence="5" type="primary">adk</name>
    <name evidence="9" type="ORF">Thpro_021191</name>
</gene>
<dbReference type="GO" id="GO:0008270">
    <property type="term" value="F:zinc ion binding"/>
    <property type="evidence" value="ECO:0007669"/>
    <property type="project" value="UniProtKB-UniRule"/>
</dbReference>
<dbReference type="PANTHER" id="PTHR23359">
    <property type="entry name" value="NUCLEOTIDE KINASE"/>
    <property type="match status" value="1"/>
</dbReference>
<comment type="function">
    <text evidence="5">Catalyzes the reversible transfer of the terminal phosphate group between ATP and AMP. Plays an important role in cellular energy homeostasis and in adenine nucleotide metabolism.</text>
</comment>
<comment type="caution">
    <text evidence="9">The sequence shown here is derived from an EMBL/GenBank/DDBJ whole genome shotgun (WGS) entry which is preliminary data.</text>
</comment>
<dbReference type="GO" id="GO:0005737">
    <property type="term" value="C:cytoplasm"/>
    <property type="evidence" value="ECO:0007669"/>
    <property type="project" value="UniProtKB-SubCell"/>
</dbReference>
<evidence type="ECO:0000256" key="2">
    <source>
        <dbReference type="ARBA" id="ARBA00022727"/>
    </source>
</evidence>
<dbReference type="InterPro" id="IPR000850">
    <property type="entry name" value="Adenylat/UMP-CMP_kin"/>
</dbReference>
<feature type="binding site" evidence="5">
    <location>
        <position position="169"/>
    </location>
    <ligand>
        <name>Zn(2+)</name>
        <dbReference type="ChEBI" id="CHEBI:29105"/>
        <note>structural</note>
    </ligand>
</feature>
<comment type="subcellular location">
    <subcellularLocation>
        <location evidence="5 7">Cytoplasm</location>
    </subcellularLocation>
</comment>
<keyword evidence="1 5" id="KW-0808">Transferase</keyword>
<dbReference type="InterPro" id="IPR033690">
    <property type="entry name" value="Adenylat_kinase_CS"/>
</dbReference>
<dbReference type="PROSITE" id="PS00113">
    <property type="entry name" value="ADENYLATE_KINASE"/>
    <property type="match status" value="1"/>
</dbReference>
<dbReference type="SUPFAM" id="SSF52540">
    <property type="entry name" value="P-loop containing nucleoside triphosphate hydrolases"/>
    <property type="match status" value="1"/>
</dbReference>
<keyword evidence="5" id="KW-0963">Cytoplasm</keyword>
<evidence type="ECO:0000256" key="4">
    <source>
        <dbReference type="ARBA" id="ARBA00022777"/>
    </source>
</evidence>
<evidence type="ECO:0000313" key="9">
    <source>
        <dbReference type="EMBL" id="OBS10141.1"/>
    </source>
</evidence>
<dbReference type="InterPro" id="IPR007862">
    <property type="entry name" value="Adenylate_kinase_lid-dom"/>
</dbReference>
<feature type="binding site" evidence="5">
    <location>
        <position position="146"/>
    </location>
    <ligand>
        <name>Zn(2+)</name>
        <dbReference type="ChEBI" id="CHEBI:29105"/>
        <note>structural</note>
    </ligand>
</feature>
<dbReference type="HAMAP" id="MF_00235">
    <property type="entry name" value="Adenylate_kinase_Adk"/>
    <property type="match status" value="1"/>
</dbReference>
<evidence type="ECO:0000256" key="5">
    <source>
        <dbReference type="HAMAP-Rule" id="MF_00235"/>
    </source>
</evidence>
<feature type="binding site" evidence="5">
    <location>
        <begin position="26"/>
        <end position="31"/>
    </location>
    <ligand>
        <name>ATP</name>
        <dbReference type="ChEBI" id="CHEBI:30616"/>
    </ligand>
</feature>
<comment type="domain">
    <text evidence="5">Consists of three domains, a large central CORE domain and two small peripheral domains, NMPbind and LID, which undergo movements during catalysis. The LID domain closes over the site of phosphoryl transfer upon ATP binding. Assembling and dissambling the active center during each catalytic cycle provides an effective means to prevent ATP hydrolysis. Some bacteria have evolved a zinc-coordinating structure that stabilizes the LID domain.</text>
</comment>
<evidence type="ECO:0000313" key="10">
    <source>
        <dbReference type="Proteomes" id="UP000029273"/>
    </source>
</evidence>
<feature type="region of interest" description="NMP" evidence="5">
    <location>
        <begin position="46"/>
        <end position="75"/>
    </location>
</feature>
<dbReference type="Pfam" id="PF05191">
    <property type="entry name" value="ADK_lid"/>
    <property type="match status" value="1"/>
</dbReference>
<proteinExistence type="inferred from homology"/>
<dbReference type="GO" id="GO:0044209">
    <property type="term" value="P:AMP salvage"/>
    <property type="evidence" value="ECO:0007669"/>
    <property type="project" value="UniProtKB-UniRule"/>
</dbReference>
<feature type="region of interest" description="LID" evidence="5">
    <location>
        <begin position="142"/>
        <end position="179"/>
    </location>
</feature>
<name>A0A1A6C6F5_9GAMM</name>
<dbReference type="InterPro" id="IPR027417">
    <property type="entry name" value="P-loop_NTPase"/>
</dbReference>
<feature type="binding site" evidence="5">
    <location>
        <position position="108"/>
    </location>
    <ligand>
        <name>AMP</name>
        <dbReference type="ChEBI" id="CHEBI:456215"/>
    </ligand>
</feature>
<dbReference type="Proteomes" id="UP000029273">
    <property type="component" value="Unassembled WGS sequence"/>
</dbReference>
<evidence type="ECO:0000256" key="1">
    <source>
        <dbReference type="ARBA" id="ARBA00022679"/>
    </source>
</evidence>
<dbReference type="PRINTS" id="PR00094">
    <property type="entry name" value="ADENYLTKNASE"/>
</dbReference>
<feature type="binding site" evidence="5">
    <location>
        <begin position="73"/>
        <end position="75"/>
    </location>
    <ligand>
        <name>AMP</name>
        <dbReference type="ChEBI" id="CHEBI:456215"/>
    </ligand>
</feature>
<evidence type="ECO:0000259" key="8">
    <source>
        <dbReference type="Pfam" id="PF05191"/>
    </source>
</evidence>
<feature type="binding site" evidence="5">
    <location>
        <begin position="101"/>
        <end position="104"/>
    </location>
    <ligand>
        <name>AMP</name>
        <dbReference type="ChEBI" id="CHEBI:456215"/>
    </ligand>
</feature>
<comment type="pathway">
    <text evidence="5">Purine metabolism; AMP biosynthesis via salvage pathway; AMP from ADP: step 1/1.</text>
</comment>
<dbReference type="NCBIfam" id="NF011100">
    <property type="entry name" value="PRK14527.1"/>
    <property type="match status" value="1"/>
</dbReference>
<feature type="binding site" evidence="5">
    <location>
        <position position="143"/>
    </location>
    <ligand>
        <name>ATP</name>
        <dbReference type="ChEBI" id="CHEBI:30616"/>
    </ligand>
</feature>
<evidence type="ECO:0000256" key="3">
    <source>
        <dbReference type="ARBA" id="ARBA00022741"/>
    </source>
</evidence>
<dbReference type="NCBIfam" id="TIGR01351">
    <property type="entry name" value="adk"/>
    <property type="match status" value="1"/>
</dbReference>
<keyword evidence="3 5" id="KW-0547">Nucleotide-binding</keyword>
<sequence length="238" mass="25531">MAPTISIIQDGRGSRGMRIVLLGAPGSGKGTQGQKLVERYGIPQVSTGDLLRAAVSDGSALGREAKGYMDAGQLVPDSVVLGMIRERLTRPDAARGYILDGFPRNLVQAEALDQMLAETGQPLDLALLIDVDITTLKQRLLGRLTCSACGAVYNSYTSPPRRPGVCDQCGGELVHRADDNEATIDKRLGVYEAQTMPLIEYYAGDNRLRRIAGIGDIDTIFAAITADIEARLSQQTGR</sequence>
<dbReference type="NCBIfam" id="NF001380">
    <property type="entry name" value="PRK00279.1-2"/>
    <property type="match status" value="1"/>
</dbReference>
<feature type="binding site" evidence="5">
    <location>
        <position position="52"/>
    </location>
    <ligand>
        <name>AMP</name>
        <dbReference type="ChEBI" id="CHEBI:456215"/>
    </ligand>
</feature>
<feature type="binding site" evidence="5">
    <location>
        <position position="149"/>
    </location>
    <ligand>
        <name>Zn(2+)</name>
        <dbReference type="ChEBI" id="CHEBI:29105"/>
        <note>structural</note>
    </ligand>
</feature>
<keyword evidence="5 7" id="KW-0067">ATP-binding</keyword>
<dbReference type="Gene3D" id="3.40.50.300">
    <property type="entry name" value="P-loop containing nucleotide triphosphate hydrolases"/>
    <property type="match status" value="1"/>
</dbReference>
<keyword evidence="5" id="KW-0862">Zinc</keyword>
<dbReference type="EMBL" id="JQSG02000002">
    <property type="protein sequence ID" value="OBS10141.1"/>
    <property type="molecule type" value="Genomic_DNA"/>
</dbReference>
<dbReference type="GO" id="GO:0004017">
    <property type="term" value="F:AMP kinase activity"/>
    <property type="evidence" value="ECO:0007669"/>
    <property type="project" value="UniProtKB-UniRule"/>
</dbReference>
<keyword evidence="2 5" id="KW-0545">Nucleotide biosynthesis</keyword>
<keyword evidence="5" id="KW-0479">Metal-binding</keyword>
<organism evidence="9 10">
    <name type="scientific">Acidihalobacter prosperus</name>
    <dbReference type="NCBI Taxonomy" id="160660"/>
    <lineage>
        <taxon>Bacteria</taxon>
        <taxon>Pseudomonadati</taxon>
        <taxon>Pseudomonadota</taxon>
        <taxon>Gammaproteobacteria</taxon>
        <taxon>Chromatiales</taxon>
        <taxon>Ectothiorhodospiraceae</taxon>
        <taxon>Acidihalobacter</taxon>
    </lineage>
</organism>
<comment type="similarity">
    <text evidence="5 6">Belongs to the adenylate kinase family.</text>
</comment>
<dbReference type="UniPathway" id="UPA00588">
    <property type="reaction ID" value="UER00649"/>
</dbReference>
<dbReference type="EC" id="2.7.4.3" evidence="5 7"/>
<feature type="binding site" evidence="5">
    <location>
        <position position="215"/>
    </location>
    <ligand>
        <name>ATP</name>
        <dbReference type="ChEBI" id="CHEBI:30616"/>
    </ligand>
</feature>
<protein>
    <recommendedName>
        <fullName evidence="5 7">Adenylate kinase</fullName>
        <shortName evidence="5">AK</shortName>
        <ecNumber evidence="5 7">2.7.4.3</ecNumber>
    </recommendedName>
    <alternativeName>
        <fullName evidence="5">ATP-AMP transphosphorylase</fullName>
    </alternativeName>
    <alternativeName>
        <fullName evidence="5">ATP:AMP phosphotransferase</fullName>
    </alternativeName>
    <alternativeName>
        <fullName evidence="5">Adenylate monophosphate kinase</fullName>
    </alternativeName>
</protein>
<reference evidence="9 10" key="1">
    <citation type="journal article" date="2014" name="Genome Announc.">
        <title>Draft Genome Sequence of the Iron-Oxidizing, Acidophilic, and Halotolerant 'Thiobacillus prosperus' Type Strain DSM 5130.</title>
        <authorList>
            <person name="Ossandon F.J."/>
            <person name="Cardenas J.P."/>
            <person name="Corbett M."/>
            <person name="Quatrini R."/>
            <person name="Holmes D.S."/>
            <person name="Watkin E."/>
        </authorList>
    </citation>
    <scope>NUCLEOTIDE SEQUENCE [LARGE SCALE GENOMIC DNA]</scope>
    <source>
        <strain evidence="9 10">DSM 5130</strain>
    </source>
</reference>
<feature type="binding site" evidence="5">
    <location>
        <begin position="152"/>
        <end position="153"/>
    </location>
    <ligand>
        <name>ATP</name>
        <dbReference type="ChEBI" id="CHEBI:30616"/>
    </ligand>
</feature>
<dbReference type="STRING" id="160660.BJI67_04360"/>
<dbReference type="FunFam" id="3.40.50.300:FF:000106">
    <property type="entry name" value="Adenylate kinase mitochondrial"/>
    <property type="match status" value="1"/>
</dbReference>
<feature type="binding site" evidence="5">
    <location>
        <position position="176"/>
    </location>
    <ligand>
        <name>AMP</name>
        <dbReference type="ChEBI" id="CHEBI:456215"/>
    </ligand>
</feature>
<comment type="catalytic activity">
    <reaction evidence="5 7">
        <text>AMP + ATP = 2 ADP</text>
        <dbReference type="Rhea" id="RHEA:12973"/>
        <dbReference type="ChEBI" id="CHEBI:30616"/>
        <dbReference type="ChEBI" id="CHEBI:456215"/>
        <dbReference type="ChEBI" id="CHEBI:456216"/>
        <dbReference type="EC" id="2.7.4.3"/>
    </reaction>
</comment>
<dbReference type="GO" id="GO:0005524">
    <property type="term" value="F:ATP binding"/>
    <property type="evidence" value="ECO:0007669"/>
    <property type="project" value="UniProtKB-UniRule"/>
</dbReference>
<keyword evidence="4 5" id="KW-0418">Kinase</keyword>
<feature type="domain" description="Adenylate kinase active site lid" evidence="8">
    <location>
        <begin position="143"/>
        <end position="178"/>
    </location>
</feature>
<dbReference type="InterPro" id="IPR006259">
    <property type="entry name" value="Adenyl_kin_sub"/>
</dbReference>
<comment type="subunit">
    <text evidence="5 7">Monomer.</text>
</comment>